<keyword evidence="1" id="KW-1133">Transmembrane helix</keyword>
<dbReference type="Gene3D" id="1.10.3210.10">
    <property type="entry name" value="Hypothetical protein af1432"/>
    <property type="match status" value="1"/>
</dbReference>
<proteinExistence type="predicted"/>
<name>X1CC71_9ZZZZ</name>
<dbReference type="SUPFAM" id="SSF109604">
    <property type="entry name" value="HD-domain/PDEase-like"/>
    <property type="match status" value="1"/>
</dbReference>
<dbReference type="NCBIfam" id="TIGR00277">
    <property type="entry name" value="HDIG"/>
    <property type="match status" value="1"/>
</dbReference>
<evidence type="ECO:0000313" key="3">
    <source>
        <dbReference type="EMBL" id="GAG90802.1"/>
    </source>
</evidence>
<dbReference type="SMART" id="SM00471">
    <property type="entry name" value="HDc"/>
    <property type="match status" value="1"/>
</dbReference>
<protein>
    <recommendedName>
        <fullName evidence="2">HD-GYP domain-containing protein</fullName>
    </recommendedName>
</protein>
<feature type="domain" description="HD-GYP" evidence="2">
    <location>
        <begin position="107"/>
        <end position="260"/>
    </location>
</feature>
<sequence>MEIKVTIIAVEGPKIMRLASEIPKFTETLPAFGSGADKLSAIKISEKISFANVWIFNFAWLVPFHIFLISMALAISFLYKLYSPFTLLFTTLPLIIAQYTYLLRVKERRALLNSILQIVKIVEAKDPYTAGHSVRVAEYSEKIARKLKLNEYDAELLVNLANLHDLGKIQVDLSVLNKSGRLNKSDWEEVKKHPAVGYNIVKEITFLQSEASAILHHHERIDGKGYPDGIKGDELSLFAKILTVADSYDAMTTDRPYRRA</sequence>
<dbReference type="CDD" id="cd00077">
    <property type="entry name" value="HDc"/>
    <property type="match status" value="1"/>
</dbReference>
<dbReference type="PROSITE" id="PS51832">
    <property type="entry name" value="HD_GYP"/>
    <property type="match status" value="1"/>
</dbReference>
<accession>X1CC71</accession>
<evidence type="ECO:0000259" key="2">
    <source>
        <dbReference type="PROSITE" id="PS51832"/>
    </source>
</evidence>
<dbReference type="Pfam" id="PF13487">
    <property type="entry name" value="HD_5"/>
    <property type="match status" value="1"/>
</dbReference>
<feature type="non-terminal residue" evidence="3">
    <location>
        <position position="260"/>
    </location>
</feature>
<reference evidence="3" key="1">
    <citation type="journal article" date="2014" name="Front. Microbiol.">
        <title>High frequency of phylogenetically diverse reductive dehalogenase-homologous genes in deep subseafloor sedimentary metagenomes.</title>
        <authorList>
            <person name="Kawai M."/>
            <person name="Futagami T."/>
            <person name="Toyoda A."/>
            <person name="Takaki Y."/>
            <person name="Nishi S."/>
            <person name="Hori S."/>
            <person name="Arai W."/>
            <person name="Tsubouchi T."/>
            <person name="Morono Y."/>
            <person name="Uchiyama I."/>
            <person name="Ito T."/>
            <person name="Fujiyama A."/>
            <person name="Inagaki F."/>
            <person name="Takami H."/>
        </authorList>
    </citation>
    <scope>NUCLEOTIDE SEQUENCE</scope>
    <source>
        <strain evidence="3">Expedition CK06-06</strain>
    </source>
</reference>
<dbReference type="AlphaFoldDB" id="X1CC71"/>
<dbReference type="PANTHER" id="PTHR43155">
    <property type="entry name" value="CYCLIC DI-GMP PHOSPHODIESTERASE PA4108-RELATED"/>
    <property type="match status" value="1"/>
</dbReference>
<dbReference type="EMBL" id="BART01024541">
    <property type="protein sequence ID" value="GAG90802.1"/>
    <property type="molecule type" value="Genomic_DNA"/>
</dbReference>
<gene>
    <name evidence="3" type="ORF">S01H4_44289</name>
</gene>
<feature type="transmembrane region" description="Helical" evidence="1">
    <location>
        <begin position="85"/>
        <end position="103"/>
    </location>
</feature>
<feature type="transmembrane region" description="Helical" evidence="1">
    <location>
        <begin position="53"/>
        <end position="79"/>
    </location>
</feature>
<organism evidence="3">
    <name type="scientific">marine sediment metagenome</name>
    <dbReference type="NCBI Taxonomy" id="412755"/>
    <lineage>
        <taxon>unclassified sequences</taxon>
        <taxon>metagenomes</taxon>
        <taxon>ecological metagenomes</taxon>
    </lineage>
</organism>
<dbReference type="InterPro" id="IPR003607">
    <property type="entry name" value="HD/PDEase_dom"/>
</dbReference>
<dbReference type="InterPro" id="IPR006675">
    <property type="entry name" value="HDIG_dom"/>
</dbReference>
<dbReference type="PANTHER" id="PTHR43155:SF2">
    <property type="entry name" value="CYCLIC DI-GMP PHOSPHODIESTERASE PA4108"/>
    <property type="match status" value="1"/>
</dbReference>
<keyword evidence="1" id="KW-0472">Membrane</keyword>
<evidence type="ECO:0000256" key="1">
    <source>
        <dbReference type="SAM" id="Phobius"/>
    </source>
</evidence>
<comment type="caution">
    <text evidence="3">The sequence shown here is derived from an EMBL/GenBank/DDBJ whole genome shotgun (WGS) entry which is preliminary data.</text>
</comment>
<keyword evidence="1" id="KW-0812">Transmembrane</keyword>
<dbReference type="InterPro" id="IPR037522">
    <property type="entry name" value="HD_GYP_dom"/>
</dbReference>